<evidence type="ECO:0000256" key="15">
    <source>
        <dbReference type="ARBA" id="ARBA00023201"/>
    </source>
</evidence>
<dbReference type="EMBL" id="QFLI01000006">
    <property type="protein sequence ID" value="PXX98993.1"/>
    <property type="molecule type" value="Genomic_DNA"/>
</dbReference>
<keyword evidence="15 16" id="KW-0739">Sodium transport</keyword>
<keyword evidence="7 16" id="KW-0812">Transmembrane</keyword>
<evidence type="ECO:0000256" key="12">
    <source>
        <dbReference type="ARBA" id="ARBA00023065"/>
    </source>
</evidence>
<dbReference type="OrthoDB" id="9813828at2"/>
<dbReference type="GO" id="GO:0016655">
    <property type="term" value="F:oxidoreductase activity, acting on NAD(P)H, quinone or similar compound as acceptor"/>
    <property type="evidence" value="ECO:0007669"/>
    <property type="project" value="UniProtKB-UniRule"/>
</dbReference>
<evidence type="ECO:0000313" key="20">
    <source>
        <dbReference type="Proteomes" id="UP000248079"/>
    </source>
</evidence>
<evidence type="ECO:0000259" key="18">
    <source>
        <dbReference type="SMART" id="SM00900"/>
    </source>
</evidence>
<keyword evidence="8 16" id="KW-1278">Translocase</keyword>
<evidence type="ECO:0000256" key="11">
    <source>
        <dbReference type="ARBA" id="ARBA00023053"/>
    </source>
</evidence>
<gene>
    <name evidence="16 19" type="primary">nqrC</name>
    <name evidence="19" type="ORF">DF185_14005</name>
</gene>
<name>A0A2V3ZUL9_9BACT</name>
<evidence type="ECO:0000256" key="9">
    <source>
        <dbReference type="ARBA" id="ARBA00022989"/>
    </source>
</evidence>
<feature type="domain" description="FMN-binding" evidence="18">
    <location>
        <begin position="128"/>
        <end position="226"/>
    </location>
</feature>
<evidence type="ECO:0000256" key="3">
    <source>
        <dbReference type="ARBA" id="ARBA00022519"/>
    </source>
</evidence>
<evidence type="ECO:0000256" key="17">
    <source>
        <dbReference type="PIRNR" id="PIRNR009437"/>
    </source>
</evidence>
<dbReference type="PANTHER" id="PTHR37838:SF1">
    <property type="entry name" value="NA(+)-TRANSLOCATING NADH-QUINONE REDUCTASE SUBUNIT C"/>
    <property type="match status" value="1"/>
</dbReference>
<dbReference type="GO" id="GO:0006814">
    <property type="term" value="P:sodium ion transport"/>
    <property type="evidence" value="ECO:0007669"/>
    <property type="project" value="UniProtKB-UniRule"/>
</dbReference>
<sequence length="234" mass="25671">MNTNSNTYTFLYASVMVLIVAAVLSFTALQLKPRQNKNREIEKKQDILKAVGVTSTPADAEKLYDQYIVKAFTVSAEGNVKSEDKEEAFKVDLKREGSKDLKERNLPVFVFNKEGVGEKMILPVRGKGMWGPLWGYIAMEKDGNTIFGATFAHKGETPGLGAEIATDAFQNQFVGKQIFDEAGKFTSIIMVKGTASGNLHQFDAVSGGTVTSKGFEAMLLDNLGSYEKFLKSSK</sequence>
<evidence type="ECO:0000256" key="1">
    <source>
        <dbReference type="ARBA" id="ARBA00022448"/>
    </source>
</evidence>
<dbReference type="PANTHER" id="PTHR37838">
    <property type="entry name" value="NA(+)-TRANSLOCATING NADH-QUINONE REDUCTASE SUBUNIT C"/>
    <property type="match status" value="1"/>
</dbReference>
<dbReference type="RefSeq" id="WP_110361388.1">
    <property type="nucleotide sequence ID" value="NZ_QFLI01000006.1"/>
</dbReference>
<evidence type="ECO:0000256" key="16">
    <source>
        <dbReference type="HAMAP-Rule" id="MF_00427"/>
    </source>
</evidence>
<evidence type="ECO:0000256" key="8">
    <source>
        <dbReference type="ARBA" id="ARBA00022967"/>
    </source>
</evidence>
<keyword evidence="12 16" id="KW-0406">Ion transport</keyword>
<reference evidence="19 20" key="1">
    <citation type="submission" date="2018-05" db="EMBL/GenBank/DDBJ databases">
        <title>Marinifilum breve JC075T sp. nov., a marine bacterium isolated from Yongle Blue Hole in the South China Sea.</title>
        <authorList>
            <person name="Fu T."/>
        </authorList>
    </citation>
    <scope>NUCLEOTIDE SEQUENCE [LARGE SCALE GENOMIC DNA]</scope>
    <source>
        <strain evidence="19 20">JC075</strain>
    </source>
</reference>
<feature type="transmembrane region" description="Helical" evidence="16">
    <location>
        <begin position="12"/>
        <end position="31"/>
    </location>
</feature>
<dbReference type="EC" id="7.2.1.1" evidence="16 17"/>
<dbReference type="Proteomes" id="UP000248079">
    <property type="component" value="Unassembled WGS sequence"/>
</dbReference>
<evidence type="ECO:0000256" key="5">
    <source>
        <dbReference type="ARBA" id="ARBA00022630"/>
    </source>
</evidence>
<comment type="subunit">
    <text evidence="16 17">Composed of six subunits; NqrA, NqrB, NqrC, NqrD, NqrE and NqrF.</text>
</comment>
<dbReference type="Pfam" id="PF04205">
    <property type="entry name" value="FMN_bind"/>
    <property type="match status" value="1"/>
</dbReference>
<dbReference type="InterPro" id="IPR010204">
    <property type="entry name" value="NqrC"/>
</dbReference>
<dbReference type="GO" id="GO:0010181">
    <property type="term" value="F:FMN binding"/>
    <property type="evidence" value="ECO:0007669"/>
    <property type="project" value="UniProtKB-UniRule"/>
</dbReference>
<evidence type="ECO:0000256" key="14">
    <source>
        <dbReference type="ARBA" id="ARBA00023136"/>
    </source>
</evidence>
<comment type="catalytic activity">
    <reaction evidence="16 17">
        <text>a ubiquinone + n Na(+)(in) + NADH + H(+) = a ubiquinol + n Na(+)(out) + NAD(+)</text>
        <dbReference type="Rhea" id="RHEA:47748"/>
        <dbReference type="Rhea" id="RHEA-COMP:9565"/>
        <dbReference type="Rhea" id="RHEA-COMP:9566"/>
        <dbReference type="ChEBI" id="CHEBI:15378"/>
        <dbReference type="ChEBI" id="CHEBI:16389"/>
        <dbReference type="ChEBI" id="CHEBI:17976"/>
        <dbReference type="ChEBI" id="CHEBI:29101"/>
        <dbReference type="ChEBI" id="CHEBI:57540"/>
        <dbReference type="ChEBI" id="CHEBI:57945"/>
        <dbReference type="EC" id="7.2.1.1"/>
    </reaction>
</comment>
<dbReference type="PIRSF" id="PIRSF009437">
    <property type="entry name" value="NQR-1_subunit_C"/>
    <property type="match status" value="1"/>
</dbReference>
<evidence type="ECO:0000256" key="4">
    <source>
        <dbReference type="ARBA" id="ARBA00022553"/>
    </source>
</evidence>
<evidence type="ECO:0000256" key="10">
    <source>
        <dbReference type="ARBA" id="ARBA00023027"/>
    </source>
</evidence>
<dbReference type="InterPro" id="IPR007329">
    <property type="entry name" value="FMN-bd"/>
</dbReference>
<comment type="caution">
    <text evidence="16">Lacks conserved residue(s) required for the propagation of feature annotation.</text>
</comment>
<accession>A0A2V3ZUL9</accession>
<evidence type="ECO:0000256" key="7">
    <source>
        <dbReference type="ARBA" id="ARBA00022692"/>
    </source>
</evidence>
<keyword evidence="3" id="KW-0997">Cell inner membrane</keyword>
<evidence type="ECO:0000256" key="2">
    <source>
        <dbReference type="ARBA" id="ARBA00022475"/>
    </source>
</evidence>
<keyword evidence="11 16" id="KW-0915">Sodium</keyword>
<keyword evidence="20" id="KW-1185">Reference proteome</keyword>
<dbReference type="SMART" id="SM00900">
    <property type="entry name" value="FMN_bind"/>
    <property type="match status" value="1"/>
</dbReference>
<keyword evidence="2 16" id="KW-1003">Cell membrane</keyword>
<evidence type="ECO:0000256" key="13">
    <source>
        <dbReference type="ARBA" id="ARBA00023075"/>
    </source>
</evidence>
<evidence type="ECO:0000313" key="19">
    <source>
        <dbReference type="EMBL" id="PXX98993.1"/>
    </source>
</evidence>
<keyword evidence="1 16" id="KW-0813">Transport</keyword>
<keyword evidence="10 16" id="KW-0520">NAD</keyword>
<comment type="function">
    <text evidence="16">NQR complex catalyzes the reduction of ubiquinone-1 to ubiquinol by two successive reactions, coupled with the transport of Na(+) ions from the cytoplasm to the periplasm. NqrA to NqrE are probably involved in the second step, the conversion of ubisemiquinone to ubiquinol.</text>
</comment>
<comment type="similarity">
    <text evidence="16 17">Belongs to the NqrC family.</text>
</comment>
<comment type="subcellular location">
    <subcellularLocation>
        <location evidence="16">Cell membrane</location>
        <topology evidence="16">Single-pass membrane protein</topology>
    </subcellularLocation>
</comment>
<keyword evidence="14 16" id="KW-0472">Membrane</keyword>
<organism evidence="19 20">
    <name type="scientific">Marinifilum breve</name>
    <dbReference type="NCBI Taxonomy" id="2184082"/>
    <lineage>
        <taxon>Bacteria</taxon>
        <taxon>Pseudomonadati</taxon>
        <taxon>Bacteroidota</taxon>
        <taxon>Bacteroidia</taxon>
        <taxon>Marinilabiliales</taxon>
        <taxon>Marinifilaceae</taxon>
    </lineage>
</organism>
<comment type="caution">
    <text evidence="19">The sequence shown here is derived from an EMBL/GenBank/DDBJ whole genome shotgun (WGS) entry which is preliminary data.</text>
</comment>
<dbReference type="HAMAP" id="MF_00427">
    <property type="entry name" value="NqrC"/>
    <property type="match status" value="1"/>
</dbReference>
<protein>
    <recommendedName>
        <fullName evidence="16 17">Na(+)-translocating NADH-quinone reductase subunit C</fullName>
        <shortName evidence="16 17">Na(+)-NQR subunit C</shortName>
        <shortName evidence="16 17">Na(+)-translocating NQR subunit C</shortName>
        <ecNumber evidence="16 17">7.2.1.1</ecNumber>
    </recommendedName>
    <alternativeName>
        <fullName evidence="16 17">NQR complex subunit C</fullName>
    </alternativeName>
    <alternativeName>
        <fullName evidence="16 17">NQR-1 subunit C</fullName>
    </alternativeName>
</protein>
<dbReference type="AlphaFoldDB" id="A0A2V3ZUL9"/>
<keyword evidence="9 16" id="KW-1133">Transmembrane helix</keyword>
<dbReference type="GO" id="GO:0005886">
    <property type="term" value="C:plasma membrane"/>
    <property type="evidence" value="ECO:0007669"/>
    <property type="project" value="UniProtKB-SubCell"/>
</dbReference>
<dbReference type="NCBIfam" id="TIGR01938">
    <property type="entry name" value="nqrC"/>
    <property type="match status" value="1"/>
</dbReference>
<evidence type="ECO:0000256" key="6">
    <source>
        <dbReference type="ARBA" id="ARBA00022643"/>
    </source>
</evidence>
<keyword evidence="13 16" id="KW-0830">Ubiquinone</keyword>
<keyword evidence="5 16" id="KW-0285">Flavoprotein</keyword>
<feature type="modified residue" description="FMN phosphoryl threonine" evidence="16">
    <location>
        <position position="209"/>
    </location>
</feature>
<keyword evidence="6 16" id="KW-0288">FMN</keyword>
<keyword evidence="4 16" id="KW-0597">Phosphoprotein</keyword>
<proteinExistence type="inferred from homology"/>
<comment type="cofactor">
    <cofactor evidence="16 17">
        <name>FMN</name>
        <dbReference type="ChEBI" id="CHEBI:58210"/>
    </cofactor>
</comment>